<organism evidence="2 3">
    <name type="scientific">Halomonas campaniensis</name>
    <dbReference type="NCBI Taxonomy" id="213554"/>
    <lineage>
        <taxon>Bacteria</taxon>
        <taxon>Pseudomonadati</taxon>
        <taxon>Pseudomonadota</taxon>
        <taxon>Gammaproteobacteria</taxon>
        <taxon>Oceanospirillales</taxon>
        <taxon>Halomonadaceae</taxon>
        <taxon>Halomonas</taxon>
    </lineage>
</organism>
<comment type="caution">
    <text evidence="2">The sequence shown here is derived from an EMBL/GenBank/DDBJ whole genome shotgun (WGS) entry which is preliminary data.</text>
</comment>
<evidence type="ECO:0000313" key="3">
    <source>
        <dbReference type="Proteomes" id="UP000197334"/>
    </source>
</evidence>
<dbReference type="EMBL" id="JPUA01000034">
    <property type="protein sequence ID" value="OWV29160.1"/>
    <property type="molecule type" value="Genomic_DNA"/>
</dbReference>
<name>A0A246S009_9GAMM</name>
<reference evidence="2 3" key="1">
    <citation type="submission" date="2014-08" db="EMBL/GenBank/DDBJ databases">
        <title>Draft genome sequence of a novel L-asparaginase producing marine bacterium, Halomonas campaniensis.</title>
        <authorList>
            <person name="Sundarakrishnan B."/>
            <person name="Moushumi Priya A."/>
            <person name="Raman G."/>
            <person name="Sakthivel N."/>
            <person name="Park S."/>
            <person name="Jayachandran S."/>
        </authorList>
    </citation>
    <scope>NUCLEOTIDE SEQUENCE [LARGE SCALE GENOMIC DNA]</scope>
    <source>
        <strain evidence="2 3">SK03</strain>
    </source>
</reference>
<evidence type="ECO:0008006" key="4">
    <source>
        <dbReference type="Google" id="ProtNLM"/>
    </source>
</evidence>
<proteinExistence type="predicted"/>
<feature type="chain" id="PRO_5012648088" description="DUF945 domain-containing protein" evidence="1">
    <location>
        <begin position="26"/>
        <end position="467"/>
    </location>
</feature>
<keyword evidence="3" id="KW-1185">Reference proteome</keyword>
<accession>A0A246S009</accession>
<sequence length="467" mass="50744">MHVFAKSWRLTTGLSALLLSGTVSASSEQLEADLRQRMAGENDRLTFSRIYEDEATQRYIAEEVAITHTNGDVITIERYSVEGDYERPDQVVMDGIAVREAAQSAPLLSIATLILPEPPRAVFSTEDVDQAVENVAFKAMTARDITLRLDGGITESVLDDMNTTYPEGQIHISGFTLEGLSRNALQLLEIEDVSAELKDLESGITSELALANFRIEQLVGLDSAGEESVEHAELNGFSLIGDNWQAVLERLWVNGSSYSGDAGFEGAYFDVAELIHLVPPEDRQAFQSLSNVLTGGTGQLRANGYSHSRWEESSKENRLISEGALTLTGAAGLEFTMNLPITLPAGTTIEQATRNPALLESATLHGGDLVVAYSDEGMLPRLATELAAQQGGNEERVISQTLAQAQQLGQLFGPQVTKLMTAMVDIMAGYSQQLTVNVGLPNPFTLNQLIMNPMGSAEQLRFTFELK</sequence>
<keyword evidence="1" id="KW-0732">Signal</keyword>
<evidence type="ECO:0000256" key="1">
    <source>
        <dbReference type="SAM" id="SignalP"/>
    </source>
</evidence>
<dbReference type="AlphaFoldDB" id="A0A246S009"/>
<dbReference type="RefSeq" id="WP_088701169.1">
    <property type="nucleotide sequence ID" value="NZ_JPUA01000034.1"/>
</dbReference>
<dbReference type="Proteomes" id="UP000197334">
    <property type="component" value="Unassembled WGS sequence"/>
</dbReference>
<protein>
    <recommendedName>
        <fullName evidence="4">DUF945 domain-containing protein</fullName>
    </recommendedName>
</protein>
<feature type="signal peptide" evidence="1">
    <location>
        <begin position="1"/>
        <end position="25"/>
    </location>
</feature>
<gene>
    <name evidence="2" type="ORF">JI62_16300</name>
</gene>
<dbReference type="OrthoDB" id="6173968at2"/>
<evidence type="ECO:0000313" key="2">
    <source>
        <dbReference type="EMBL" id="OWV29160.1"/>
    </source>
</evidence>